<comment type="subcellular location">
    <subcellularLocation>
        <location evidence="5">Cytoplasm</location>
    </subcellularLocation>
</comment>
<comment type="function">
    <text evidence="5">Involved in chemotaxis. Part of a chemotaxis signal transduction system that modulates chemotaxis in response to various stimuli. Catalyzes the demethylation of specific methylglutamate residues introduced into the chemoreceptors (methyl-accepting chemotaxis proteins or MCP) by CheR. Also mediates the irreversible deamidation of specific glutamine residues to glutamic acid.</text>
</comment>
<dbReference type="PROSITE" id="PS50110">
    <property type="entry name" value="RESPONSE_REGULATORY"/>
    <property type="match status" value="1"/>
</dbReference>
<reference evidence="10 11" key="1">
    <citation type="submission" date="2019-02" db="EMBL/GenBank/DDBJ databases">
        <authorList>
            <person name="Goldberg S.R."/>
            <person name="Haltli B.A."/>
            <person name="Correa H."/>
            <person name="Russell K.G."/>
        </authorList>
    </citation>
    <scope>NUCLEOTIDE SEQUENCE [LARGE SCALE GENOMIC DNA]</scope>
    <source>
        <strain evidence="10 11">JCM 16186</strain>
    </source>
</reference>
<evidence type="ECO:0000259" key="9">
    <source>
        <dbReference type="PROSITE" id="PS50122"/>
    </source>
</evidence>
<evidence type="ECO:0000256" key="6">
    <source>
        <dbReference type="PROSITE-ProRule" id="PRU00050"/>
    </source>
</evidence>
<comment type="domain">
    <text evidence="5">Contains a C-terminal catalytic domain, and an N-terminal region which modulates catalytic activity.</text>
</comment>
<evidence type="ECO:0000256" key="1">
    <source>
        <dbReference type="ARBA" id="ARBA00022490"/>
    </source>
</evidence>
<dbReference type="InterPro" id="IPR001789">
    <property type="entry name" value="Sig_transdc_resp-reg_receiver"/>
</dbReference>
<organism evidence="10 11">
    <name type="scientific">Fulvivirga kasyanovii</name>
    <dbReference type="NCBI Taxonomy" id="396812"/>
    <lineage>
        <taxon>Bacteria</taxon>
        <taxon>Pseudomonadati</taxon>
        <taxon>Bacteroidota</taxon>
        <taxon>Cytophagia</taxon>
        <taxon>Cytophagales</taxon>
        <taxon>Fulvivirgaceae</taxon>
        <taxon>Fulvivirga</taxon>
    </lineage>
</organism>
<feature type="domain" description="Response regulatory" evidence="8">
    <location>
        <begin position="5"/>
        <end position="122"/>
    </location>
</feature>
<comment type="catalytic activity">
    <reaction evidence="4 5">
        <text>[protein]-L-glutamate 5-O-methyl ester + H2O = L-glutamyl-[protein] + methanol + H(+)</text>
        <dbReference type="Rhea" id="RHEA:23236"/>
        <dbReference type="Rhea" id="RHEA-COMP:10208"/>
        <dbReference type="Rhea" id="RHEA-COMP:10311"/>
        <dbReference type="ChEBI" id="CHEBI:15377"/>
        <dbReference type="ChEBI" id="CHEBI:15378"/>
        <dbReference type="ChEBI" id="CHEBI:17790"/>
        <dbReference type="ChEBI" id="CHEBI:29973"/>
        <dbReference type="ChEBI" id="CHEBI:82795"/>
        <dbReference type="EC" id="3.1.1.61"/>
    </reaction>
</comment>
<keyword evidence="1 5" id="KW-0963">Cytoplasm</keyword>
<feature type="domain" description="CheB-type methylesterase" evidence="9">
    <location>
        <begin position="169"/>
        <end position="356"/>
    </location>
</feature>
<dbReference type="SUPFAM" id="SSF52172">
    <property type="entry name" value="CheY-like"/>
    <property type="match status" value="1"/>
</dbReference>
<keyword evidence="3 5" id="KW-0378">Hydrolase</keyword>
<feature type="active site" evidence="5 6">
    <location>
        <position position="301"/>
    </location>
</feature>
<feature type="active site" evidence="5 6">
    <location>
        <position position="205"/>
    </location>
</feature>
<dbReference type="InterPro" id="IPR008248">
    <property type="entry name" value="CheB-like"/>
</dbReference>
<name>A0ABW9RUH8_9BACT</name>
<dbReference type="EC" id="3.1.1.61" evidence="5"/>
<comment type="catalytic activity">
    <reaction evidence="5">
        <text>L-glutaminyl-[protein] + H2O = L-glutamyl-[protein] + NH4(+)</text>
        <dbReference type="Rhea" id="RHEA:16441"/>
        <dbReference type="Rhea" id="RHEA-COMP:10207"/>
        <dbReference type="Rhea" id="RHEA-COMP:10208"/>
        <dbReference type="ChEBI" id="CHEBI:15377"/>
        <dbReference type="ChEBI" id="CHEBI:28938"/>
        <dbReference type="ChEBI" id="CHEBI:29973"/>
        <dbReference type="ChEBI" id="CHEBI:30011"/>
        <dbReference type="EC" id="3.5.1.44"/>
    </reaction>
</comment>
<dbReference type="CDD" id="cd16432">
    <property type="entry name" value="CheB_Rec"/>
    <property type="match status" value="1"/>
</dbReference>
<dbReference type="Gene3D" id="3.40.50.2300">
    <property type="match status" value="1"/>
</dbReference>
<evidence type="ECO:0000256" key="7">
    <source>
        <dbReference type="PROSITE-ProRule" id="PRU00169"/>
    </source>
</evidence>
<dbReference type="SMART" id="SM00448">
    <property type="entry name" value="REC"/>
    <property type="match status" value="1"/>
</dbReference>
<dbReference type="HAMAP" id="MF_00099">
    <property type="entry name" value="CheB_chemtxs"/>
    <property type="match status" value="1"/>
</dbReference>
<dbReference type="InterPro" id="IPR011006">
    <property type="entry name" value="CheY-like_superfamily"/>
</dbReference>
<dbReference type="SUPFAM" id="SSF52738">
    <property type="entry name" value="Methylesterase CheB, C-terminal domain"/>
    <property type="match status" value="1"/>
</dbReference>
<dbReference type="RefSeq" id="WP_155173922.1">
    <property type="nucleotide sequence ID" value="NZ_BAAAFL010000029.1"/>
</dbReference>
<dbReference type="CDD" id="cd17541">
    <property type="entry name" value="REC_CheB-like"/>
    <property type="match status" value="1"/>
</dbReference>
<proteinExistence type="inferred from homology"/>
<dbReference type="Proteomes" id="UP000798808">
    <property type="component" value="Unassembled WGS sequence"/>
</dbReference>
<keyword evidence="5 7" id="KW-0597">Phosphoprotein</keyword>
<dbReference type="Pfam" id="PF00072">
    <property type="entry name" value="Response_reg"/>
    <property type="match status" value="1"/>
</dbReference>
<evidence type="ECO:0000313" key="11">
    <source>
        <dbReference type="Proteomes" id="UP000798808"/>
    </source>
</evidence>
<dbReference type="InterPro" id="IPR000673">
    <property type="entry name" value="Sig_transdc_resp-reg_Me-estase"/>
</dbReference>
<dbReference type="PIRSF" id="PIRSF000876">
    <property type="entry name" value="RR_chemtxs_CheB"/>
    <property type="match status" value="1"/>
</dbReference>
<accession>A0ABW9RUH8</accession>
<dbReference type="EMBL" id="SMLW01000604">
    <property type="protein sequence ID" value="MTI26914.1"/>
    <property type="molecule type" value="Genomic_DNA"/>
</dbReference>
<comment type="similarity">
    <text evidence="5">Belongs to the CheB family.</text>
</comment>
<evidence type="ECO:0000256" key="2">
    <source>
        <dbReference type="ARBA" id="ARBA00022500"/>
    </source>
</evidence>
<comment type="PTM">
    <text evidence="5">Phosphorylated by CheA. Phosphorylation of the N-terminal regulatory domain activates the methylesterase activity.</text>
</comment>
<dbReference type="Pfam" id="PF01339">
    <property type="entry name" value="CheB_methylest"/>
    <property type="match status" value="1"/>
</dbReference>
<dbReference type="NCBIfam" id="NF001965">
    <property type="entry name" value="PRK00742.1"/>
    <property type="match status" value="1"/>
</dbReference>
<evidence type="ECO:0000313" key="10">
    <source>
        <dbReference type="EMBL" id="MTI26914.1"/>
    </source>
</evidence>
<sequence length="356" mass="38482">MRRIKVLVVDDSALVRQTLTSIINSDPQLMVTGAAADPYFAATKIRKEVPDVITLDLEMPRMNGLTFLKTLMAQYPIPVVIISSFTQKGSRQALKALELGAVEILAKSEIRNTKDHLEESRILITDAIKAANMAPVRRRPLAQAEQAPDASLRDAAGDMAPEISTPSEPISKIIAIGASTGGTEAIRQLLEHEPANSPPFLIVQHMPAGFTQSFAKSLDTRCTIVVKEATDGEIIQNGHAYICPGGFHMTLEYSLTKYRLRIRSGELVNRHRPSVDVLFESVAKSAGHHAIGIILTGMGNDGAAGLLQMRNNGAITIAQNEATCVVYGMPREAVKLGAAQYILPLEGIPGKLKSLF</sequence>
<evidence type="ECO:0000259" key="8">
    <source>
        <dbReference type="PROSITE" id="PS50110"/>
    </source>
</evidence>
<feature type="active site" evidence="5 6">
    <location>
        <position position="179"/>
    </location>
</feature>
<gene>
    <name evidence="5" type="primary">cheB</name>
    <name evidence="10" type="ORF">E1163_18300</name>
</gene>
<dbReference type="PROSITE" id="PS50122">
    <property type="entry name" value="CHEB"/>
    <property type="match status" value="1"/>
</dbReference>
<dbReference type="PANTHER" id="PTHR42872:SF6">
    <property type="entry name" value="PROTEIN-GLUTAMATE METHYLESTERASE_PROTEIN-GLUTAMINE GLUTAMINASE"/>
    <property type="match status" value="1"/>
</dbReference>
<evidence type="ECO:0000256" key="5">
    <source>
        <dbReference type="HAMAP-Rule" id="MF_00099"/>
    </source>
</evidence>
<dbReference type="EC" id="3.5.1.44" evidence="5"/>
<dbReference type="PANTHER" id="PTHR42872">
    <property type="entry name" value="PROTEIN-GLUTAMATE METHYLESTERASE/PROTEIN-GLUTAMINE GLUTAMINASE"/>
    <property type="match status" value="1"/>
</dbReference>
<dbReference type="Gene3D" id="3.40.50.180">
    <property type="entry name" value="Methylesterase CheB, C-terminal domain"/>
    <property type="match status" value="1"/>
</dbReference>
<keyword evidence="2 5" id="KW-0145">Chemotaxis</keyword>
<protein>
    <recommendedName>
        <fullName evidence="5">Protein-glutamate methylesterase/protein-glutamine glutaminase</fullName>
        <ecNumber evidence="5">3.1.1.61</ecNumber>
        <ecNumber evidence="5">3.5.1.44</ecNumber>
    </recommendedName>
</protein>
<comment type="caution">
    <text evidence="10">The sequence shown here is derived from an EMBL/GenBank/DDBJ whole genome shotgun (WGS) entry which is preliminary data.</text>
</comment>
<feature type="modified residue" description="4-aspartylphosphate" evidence="5 7">
    <location>
        <position position="56"/>
    </location>
</feature>
<dbReference type="NCBIfam" id="NF009206">
    <property type="entry name" value="PRK12555.1"/>
    <property type="match status" value="1"/>
</dbReference>
<evidence type="ECO:0000256" key="3">
    <source>
        <dbReference type="ARBA" id="ARBA00022801"/>
    </source>
</evidence>
<keyword evidence="11" id="KW-1185">Reference proteome</keyword>
<evidence type="ECO:0000256" key="4">
    <source>
        <dbReference type="ARBA" id="ARBA00048267"/>
    </source>
</evidence>
<dbReference type="InterPro" id="IPR035909">
    <property type="entry name" value="CheB_C"/>
</dbReference>